<dbReference type="VEuPathDB" id="FungiDB:SeMB42_g06458"/>
<accession>A0A507CKX2</accession>
<dbReference type="AlphaFoldDB" id="A0A507CKX2"/>
<dbReference type="Proteomes" id="UP000317494">
    <property type="component" value="Unassembled WGS sequence"/>
</dbReference>
<gene>
    <name evidence="1" type="ORF">SeMB42_g06458</name>
</gene>
<evidence type="ECO:0000313" key="2">
    <source>
        <dbReference type="Proteomes" id="UP000317494"/>
    </source>
</evidence>
<name>A0A507CKX2_9FUNG</name>
<proteinExistence type="predicted"/>
<comment type="caution">
    <text evidence="1">The sequence shown here is derived from an EMBL/GenBank/DDBJ whole genome shotgun (WGS) entry which is preliminary data.</text>
</comment>
<sequence length="126" mass="13817">MKVVHPGVGRARVERLARRSENPRSYGSLVPRAHQKVMASGSFTKGAHDGNITAQDPSLMKPAVDWAEMGTSVAAEADVHELQKITTLDGLFNTVYTNTRIVGIQLHIKESNALINIPPRSTFRID</sequence>
<reference evidence="1 2" key="1">
    <citation type="journal article" date="2019" name="Sci. Rep.">
        <title>Comparative genomics of chytrid fungi reveal insights into the obligate biotrophic and pathogenic lifestyle of Synchytrium endobioticum.</title>
        <authorList>
            <person name="van de Vossenberg B.T.L.H."/>
            <person name="Warris S."/>
            <person name="Nguyen H.D.T."/>
            <person name="van Gent-Pelzer M.P.E."/>
            <person name="Joly D.L."/>
            <person name="van de Geest H.C."/>
            <person name="Bonants P.J.M."/>
            <person name="Smith D.S."/>
            <person name="Levesque C.A."/>
            <person name="van der Lee T.A.J."/>
        </authorList>
    </citation>
    <scope>NUCLEOTIDE SEQUENCE [LARGE SCALE GENOMIC DNA]</scope>
    <source>
        <strain evidence="1 2">MB42</strain>
    </source>
</reference>
<dbReference type="EMBL" id="QEAN01000366">
    <property type="protein sequence ID" value="TPX39116.1"/>
    <property type="molecule type" value="Genomic_DNA"/>
</dbReference>
<protein>
    <submittedName>
        <fullName evidence="1">Uncharacterized protein</fullName>
    </submittedName>
</protein>
<evidence type="ECO:0000313" key="1">
    <source>
        <dbReference type="EMBL" id="TPX39116.1"/>
    </source>
</evidence>
<keyword evidence="2" id="KW-1185">Reference proteome</keyword>
<organism evidence="1 2">
    <name type="scientific">Synchytrium endobioticum</name>
    <dbReference type="NCBI Taxonomy" id="286115"/>
    <lineage>
        <taxon>Eukaryota</taxon>
        <taxon>Fungi</taxon>
        <taxon>Fungi incertae sedis</taxon>
        <taxon>Chytridiomycota</taxon>
        <taxon>Chytridiomycota incertae sedis</taxon>
        <taxon>Chytridiomycetes</taxon>
        <taxon>Synchytriales</taxon>
        <taxon>Synchytriaceae</taxon>
        <taxon>Synchytrium</taxon>
    </lineage>
</organism>